<evidence type="ECO:0000256" key="1">
    <source>
        <dbReference type="SAM" id="MobiDB-lite"/>
    </source>
</evidence>
<proteinExistence type="predicted"/>
<sequence length="178" mass="19389">AVAWTVDLDDFLNKCCQQTFPLLRSLNKELGLISDNVPPQGDCTQPPKPITPSPPTMTTGFDTGAEVSPTTEHWGHPSHPSTKPPSSTTPWWQSTTSSTTEWWQTTTASTTSKKPSSTTPPWWVPSTPKPSTTTTTTPTTTTTQKPATTPPWWTPEATTIPTPAVVMPEVDQETQENC</sequence>
<dbReference type="EMBL" id="GDHC01014646">
    <property type="protein sequence ID" value="JAQ03983.1"/>
    <property type="molecule type" value="Transcribed_RNA"/>
</dbReference>
<accession>A0A146L6H4</accession>
<name>A0A146L6H4_LYGHE</name>
<reference evidence="2" key="1">
    <citation type="journal article" date="2016" name="Gigascience">
        <title>De novo construction of an expanded transcriptome assembly for the western tarnished plant bug, Lygus hesperus.</title>
        <authorList>
            <person name="Tassone E.E."/>
            <person name="Geib S.M."/>
            <person name="Hall B."/>
            <person name="Fabrick J.A."/>
            <person name="Brent C.S."/>
            <person name="Hull J.J."/>
        </authorList>
    </citation>
    <scope>NUCLEOTIDE SEQUENCE</scope>
</reference>
<protein>
    <submittedName>
        <fullName evidence="2">Putative chitinase 3</fullName>
    </submittedName>
</protein>
<gene>
    <name evidence="2" type="primary">Cht3_4</name>
    <name evidence="2" type="ORF">g.13865</name>
</gene>
<feature type="compositionally biased region" description="Low complexity" evidence="1">
    <location>
        <begin position="154"/>
        <end position="164"/>
    </location>
</feature>
<evidence type="ECO:0000313" key="2">
    <source>
        <dbReference type="EMBL" id="JAQ03983.1"/>
    </source>
</evidence>
<feature type="region of interest" description="Disordered" evidence="1">
    <location>
        <begin position="37"/>
        <end position="178"/>
    </location>
</feature>
<feature type="compositionally biased region" description="Low complexity" evidence="1">
    <location>
        <begin position="77"/>
        <end position="147"/>
    </location>
</feature>
<dbReference type="AlphaFoldDB" id="A0A146L6H4"/>
<feature type="non-terminal residue" evidence="2">
    <location>
        <position position="178"/>
    </location>
</feature>
<organism evidence="2">
    <name type="scientific">Lygus hesperus</name>
    <name type="common">Western plant bug</name>
    <dbReference type="NCBI Taxonomy" id="30085"/>
    <lineage>
        <taxon>Eukaryota</taxon>
        <taxon>Metazoa</taxon>
        <taxon>Ecdysozoa</taxon>
        <taxon>Arthropoda</taxon>
        <taxon>Hexapoda</taxon>
        <taxon>Insecta</taxon>
        <taxon>Pterygota</taxon>
        <taxon>Neoptera</taxon>
        <taxon>Paraneoptera</taxon>
        <taxon>Hemiptera</taxon>
        <taxon>Heteroptera</taxon>
        <taxon>Panheteroptera</taxon>
        <taxon>Cimicomorpha</taxon>
        <taxon>Miridae</taxon>
        <taxon>Mirini</taxon>
        <taxon>Lygus</taxon>
    </lineage>
</organism>
<feature type="compositionally biased region" description="Pro residues" evidence="1">
    <location>
        <begin position="46"/>
        <end position="55"/>
    </location>
</feature>
<feature type="non-terminal residue" evidence="2">
    <location>
        <position position="1"/>
    </location>
</feature>